<protein>
    <recommendedName>
        <fullName evidence="2">MobA/VirD2-like nuclease domain-containing protein</fullName>
    </recommendedName>
</protein>
<dbReference type="Pfam" id="PF03432">
    <property type="entry name" value="Relaxase"/>
    <property type="match status" value="1"/>
</dbReference>
<dbReference type="RefSeq" id="WP_070743690.1">
    <property type="nucleotide sequence ID" value="NZ_MDZA01000188.1"/>
</dbReference>
<feature type="compositionally biased region" description="Basic and acidic residues" evidence="1">
    <location>
        <begin position="159"/>
        <end position="170"/>
    </location>
</feature>
<proteinExistence type="predicted"/>
<organism evidence="3 4">
    <name type="scientific">Hymenobacter coccineus</name>
    <dbReference type="NCBI Taxonomy" id="1908235"/>
    <lineage>
        <taxon>Bacteria</taxon>
        <taxon>Pseudomonadati</taxon>
        <taxon>Bacteroidota</taxon>
        <taxon>Cytophagia</taxon>
        <taxon>Cytophagales</taxon>
        <taxon>Hymenobacteraceae</taxon>
        <taxon>Hymenobacter</taxon>
    </lineage>
</organism>
<dbReference type="Proteomes" id="UP000177506">
    <property type="component" value="Unassembled WGS sequence"/>
</dbReference>
<sequence length="344" mass="37954">MIAHAITGDSFRAVCAYLCQESKKAEVLAAEGVRTDSAQHMAEDFTFQQQLRPNLGKAVFHIALSLRPEDAEGRSPEEVSTLLKAASQAYQKELAKAIGPLKTQWLLVQHFDKDHPHAHLVMNRVDDHGQVIPDAFIGEHSRRACQQVEQQLGLATAEEQGRAQARREGPTNRQMAADTPRKVRTAGWQRARHTVANALQPAVGDSGGFGELADKLAPQRIKQVVSEHRHKDGSTRYGVRYEYNGHRFKGGEVGPQFTAPKLLEGFAQVQAERQAQTKQQVTSAIMEFTNLFETGRLNALLKEGAHAAAQRTVEVKKPIQAPLQSTVQVARSLPALSQSDELEL</sequence>
<feature type="domain" description="MobA/VirD2-like nuclease" evidence="2">
    <location>
        <begin position="17"/>
        <end position="154"/>
    </location>
</feature>
<keyword evidence="4" id="KW-1185">Reference proteome</keyword>
<dbReference type="OrthoDB" id="1525197at2"/>
<evidence type="ECO:0000256" key="1">
    <source>
        <dbReference type="SAM" id="MobiDB-lite"/>
    </source>
</evidence>
<dbReference type="AlphaFoldDB" id="A0A1G1TH10"/>
<comment type="caution">
    <text evidence="3">The sequence shown here is derived from an EMBL/GenBank/DDBJ whole genome shotgun (WGS) entry which is preliminary data.</text>
</comment>
<dbReference type="InterPro" id="IPR005094">
    <property type="entry name" value="Endonuclease_MobA/VirD2"/>
</dbReference>
<dbReference type="EMBL" id="MDZA01000188">
    <property type="protein sequence ID" value="OGX90158.1"/>
    <property type="molecule type" value="Genomic_DNA"/>
</dbReference>
<reference evidence="3 4" key="1">
    <citation type="submission" date="2016-08" db="EMBL/GenBank/DDBJ databases">
        <title>Hymenobacter coccineus sp. nov., Hymenobacter lapidarius sp. nov. and Hymenobacter glacialis sp. nov., isolated from Antarctic soil.</title>
        <authorList>
            <person name="Sedlacek I."/>
            <person name="Kralova S."/>
            <person name="Kyrova K."/>
            <person name="Maslanova I."/>
            <person name="Stankova E."/>
            <person name="Vrbovska V."/>
            <person name="Nemec M."/>
            <person name="Bartak M."/>
            <person name="Svec P."/>
            <person name="Busse H.-J."/>
            <person name="Pantucek R."/>
        </authorList>
    </citation>
    <scope>NUCLEOTIDE SEQUENCE [LARGE SCALE GENOMIC DNA]</scope>
    <source>
        <strain evidence="3 4">CCM 8649</strain>
    </source>
</reference>
<gene>
    <name evidence="3" type="ORF">BEN49_07320</name>
</gene>
<name>A0A1G1TH10_9BACT</name>
<feature type="region of interest" description="Disordered" evidence="1">
    <location>
        <begin position="152"/>
        <end position="188"/>
    </location>
</feature>
<accession>A0A1G1TH10</accession>
<evidence type="ECO:0000313" key="3">
    <source>
        <dbReference type="EMBL" id="OGX90158.1"/>
    </source>
</evidence>
<evidence type="ECO:0000259" key="2">
    <source>
        <dbReference type="Pfam" id="PF03432"/>
    </source>
</evidence>
<evidence type="ECO:0000313" key="4">
    <source>
        <dbReference type="Proteomes" id="UP000177506"/>
    </source>
</evidence>